<sequence>MMPDLRPLAPLVTGRMSTESLDALDATLIEWAGVPLHSATVDDLNAATRSLGLFRDAAINAYADQLAAAGMDDIENHANGDAQ</sequence>
<dbReference type="Proteomes" id="UP000218810">
    <property type="component" value="Unassembled WGS sequence"/>
</dbReference>
<accession>A0A2A2WTW9</accession>
<keyword evidence="2" id="KW-1185">Reference proteome</keyword>
<protein>
    <submittedName>
        <fullName evidence="1">Uncharacterized protein</fullName>
    </submittedName>
</protein>
<dbReference type="EMBL" id="NTGA01000004">
    <property type="protein sequence ID" value="PAY24647.1"/>
    <property type="molecule type" value="Genomic_DNA"/>
</dbReference>
<comment type="caution">
    <text evidence="1">The sequence shown here is derived from an EMBL/GenBank/DDBJ whole genome shotgun (WGS) entry which is preliminary data.</text>
</comment>
<evidence type="ECO:0000313" key="1">
    <source>
        <dbReference type="EMBL" id="PAY24647.1"/>
    </source>
</evidence>
<gene>
    <name evidence="1" type="ORF">CEY15_02300</name>
</gene>
<reference evidence="2" key="1">
    <citation type="submission" date="2017-09" db="EMBL/GenBank/DDBJ databases">
        <authorList>
            <person name="Zhang Y."/>
            <person name="Huang X."/>
            <person name="Liu J."/>
            <person name="Lu L."/>
            <person name="Peng K."/>
        </authorList>
    </citation>
    <scope>NUCLEOTIDE SEQUENCE [LARGE SCALE GENOMIC DNA]</scope>
    <source>
        <strain evidence="2">S-XJ-1</strain>
    </source>
</reference>
<proteinExistence type="predicted"/>
<organism evidence="1 2">
    <name type="scientific">Dietzia natronolimnaea</name>
    <dbReference type="NCBI Taxonomy" id="161920"/>
    <lineage>
        <taxon>Bacteria</taxon>
        <taxon>Bacillati</taxon>
        <taxon>Actinomycetota</taxon>
        <taxon>Actinomycetes</taxon>
        <taxon>Mycobacteriales</taxon>
        <taxon>Dietziaceae</taxon>
        <taxon>Dietzia</taxon>
    </lineage>
</organism>
<evidence type="ECO:0000313" key="2">
    <source>
        <dbReference type="Proteomes" id="UP000218810"/>
    </source>
</evidence>
<dbReference type="AlphaFoldDB" id="A0A2A2WTW9"/>
<name>A0A2A2WTW9_9ACTN</name>